<reference evidence="1" key="1">
    <citation type="submission" date="2014-11" db="EMBL/GenBank/DDBJ databases">
        <authorList>
            <person name="Amaro Gonzalez C."/>
        </authorList>
    </citation>
    <scope>NUCLEOTIDE SEQUENCE</scope>
</reference>
<reference evidence="1" key="2">
    <citation type="journal article" date="2015" name="Fish Shellfish Immunol.">
        <title>Early steps in the European eel (Anguilla anguilla)-Vibrio vulnificus interaction in the gills: Role of the RtxA13 toxin.</title>
        <authorList>
            <person name="Callol A."/>
            <person name="Pajuelo D."/>
            <person name="Ebbesson L."/>
            <person name="Teles M."/>
            <person name="MacKenzie S."/>
            <person name="Amaro C."/>
        </authorList>
    </citation>
    <scope>NUCLEOTIDE SEQUENCE</scope>
</reference>
<sequence>MKHLQNVMLLVSLPKPFEFPFICADFGSPTHTIHSKKGSGAVLVQTNLLQGTTTKQSNSAMGK</sequence>
<accession>A0A0E9RU49</accession>
<dbReference type="EMBL" id="GBXM01076240">
    <property type="protein sequence ID" value="JAH32337.1"/>
    <property type="molecule type" value="Transcribed_RNA"/>
</dbReference>
<name>A0A0E9RU49_ANGAN</name>
<protein>
    <submittedName>
        <fullName evidence="1">Uncharacterized protein</fullName>
    </submittedName>
</protein>
<proteinExistence type="predicted"/>
<organism evidence="1">
    <name type="scientific">Anguilla anguilla</name>
    <name type="common">European freshwater eel</name>
    <name type="synonym">Muraena anguilla</name>
    <dbReference type="NCBI Taxonomy" id="7936"/>
    <lineage>
        <taxon>Eukaryota</taxon>
        <taxon>Metazoa</taxon>
        <taxon>Chordata</taxon>
        <taxon>Craniata</taxon>
        <taxon>Vertebrata</taxon>
        <taxon>Euteleostomi</taxon>
        <taxon>Actinopterygii</taxon>
        <taxon>Neopterygii</taxon>
        <taxon>Teleostei</taxon>
        <taxon>Anguilliformes</taxon>
        <taxon>Anguillidae</taxon>
        <taxon>Anguilla</taxon>
    </lineage>
</organism>
<evidence type="ECO:0000313" key="1">
    <source>
        <dbReference type="EMBL" id="JAH32337.1"/>
    </source>
</evidence>
<dbReference type="AlphaFoldDB" id="A0A0E9RU49"/>